<dbReference type="EMBL" id="CP048286">
    <property type="protein sequence ID" value="QHW29427.1"/>
    <property type="molecule type" value="Genomic_DNA"/>
</dbReference>
<organism evidence="1 2">
    <name type="scientific">Paenibacillus rhizovicinus</name>
    <dbReference type="NCBI Taxonomy" id="2704463"/>
    <lineage>
        <taxon>Bacteria</taxon>
        <taxon>Bacillati</taxon>
        <taxon>Bacillota</taxon>
        <taxon>Bacilli</taxon>
        <taxon>Bacillales</taxon>
        <taxon>Paenibacillaceae</taxon>
        <taxon>Paenibacillus</taxon>
    </lineage>
</organism>
<reference evidence="1 2" key="1">
    <citation type="submission" date="2020-02" db="EMBL/GenBank/DDBJ databases">
        <title>Paenibacillus sp. nov., isolated from rhizosphere soil of tomato.</title>
        <authorList>
            <person name="Weon H.-Y."/>
            <person name="Lee S.A."/>
        </authorList>
    </citation>
    <scope>NUCLEOTIDE SEQUENCE [LARGE SCALE GENOMIC DNA]</scope>
    <source>
        <strain evidence="1 2">14171R-81</strain>
    </source>
</reference>
<dbReference type="AlphaFoldDB" id="A0A6C0NTE1"/>
<dbReference type="RefSeq" id="WP_162637997.1">
    <property type="nucleotide sequence ID" value="NZ_CP048286.1"/>
</dbReference>
<dbReference type="KEGG" id="prz:GZH47_00330"/>
<keyword evidence="2" id="KW-1185">Reference proteome</keyword>
<accession>A0A6C0NTE1</accession>
<evidence type="ECO:0000313" key="2">
    <source>
        <dbReference type="Proteomes" id="UP000479114"/>
    </source>
</evidence>
<proteinExistence type="predicted"/>
<evidence type="ECO:0000313" key="1">
    <source>
        <dbReference type="EMBL" id="QHW29427.1"/>
    </source>
</evidence>
<protein>
    <submittedName>
        <fullName evidence="1">Uncharacterized protein</fullName>
    </submittedName>
</protein>
<name>A0A6C0NTE1_9BACL</name>
<gene>
    <name evidence="1" type="ORF">GZH47_00330</name>
</gene>
<sequence length="106" mass="12701">MRKYALTVPNTSHEIKKIMIYETADNGVYLFVYQTQKDEPSHNDFWFDHVEDAENFSEAYFRTSENGWVQIDDPVEGCQHDLIRPIRRIDNTYEILEKSVWKKIEL</sequence>
<dbReference type="Proteomes" id="UP000479114">
    <property type="component" value="Chromosome"/>
</dbReference>